<feature type="compositionally biased region" description="Basic residues" evidence="1">
    <location>
        <begin position="553"/>
        <end position="562"/>
    </location>
</feature>
<feature type="compositionally biased region" description="Basic and acidic residues" evidence="1">
    <location>
        <begin position="979"/>
        <end position="990"/>
    </location>
</feature>
<feature type="compositionally biased region" description="Polar residues" evidence="1">
    <location>
        <begin position="1021"/>
        <end position="1033"/>
    </location>
</feature>
<dbReference type="STRING" id="630390.A0A180GBG3"/>
<evidence type="ECO:0008006" key="5">
    <source>
        <dbReference type="Google" id="ProtNLM"/>
    </source>
</evidence>
<sequence length="1052" mass="118509">MLDNSSNNNDPKPPSPKHPNNEPINGKKIFFAATGNKETFIDHDCTLDDKGYPLYPNRRTIFVKTPDMIVHNFGYVGFPKTNSVEWNTDQSWKTVRMYCLGALICNQPGCQWVGPPPIGKNAIADYLQSEPKCLGSAQKCPGKVGHKSCKNTITRFDKNKITGWAILRHHGTHNHPWPAPKKPDPLSKLKLKQEIMKNPEAGAFKLKLGKPTAPLNPFESVTKIHEAFINSNRLRYHWHLILIKLGINPDKCGAGLGNKFLHDMFQWNHVGLLIISVSFKPGREHFTFQTKWMAERLVTQDHHNDVYGRGLLLDVTYQLFETGYLLSTSMFCEETARWIPVQLSWIRGLSAEYYQAHFTTLFEQFFQPSFTVADREMLVCQVVDFSLAQREGFVAAYMKVFGVADRQQALSKLKGCHEHFRAQVTRVKRNRAVVPPKQETQFQKLCLDLLVLPEAGKPSHEDKIHELRRLFPKTKQWLDWWTMVDIEAMLFPSKRSMITNSANGQDNLPDTTNAQESMHRLYYMISKGKKCLIIGMAQLYAFVKTLEDDWHAKPPKRNPANRKKPEINDGRAPDTTTALLPKNSGGRPPNSQNLIKEPLTTYISYSASEAPARMNRCWLAAALKSLYALFNPLWLRGTNGLKTNIFTSLVKHFNSRITWELTLTGQIRSSLTNGQNSLHAAANKLSPGSFKAGVFCSTDLFINLLIDPSFRKNSKNISTFNPNTFNNMVNTWNCFDFGPGLQVSTIFEEAEQLEFMVGLDFPAKLDFHGVTYTLIACGFWNGTHYWSKMLKNIGSISGVWMHNDRENGGIAQLISPDHSLIAGRAPYTSWVFYSRPWTSSKEKFVLDSIAKIARNNEGAPGMLPFVHMGILLNNLSLIEDQQIVAVSDKHVPKVSLSDAKEVAPPPTKKWRPKKVTRVQEAVSTPSGAAQATNTTPPGEEEHPGPPTKKWRPRKVTRVQEAVSTPSGVAQSNNTTPSGVEEHPSDLKQKASGEFKIRLKILKKSIPHPMISKQTVNPILQGQKAQGKTKQNQKIAERLPTRSSTCTRRATQG</sequence>
<reference evidence="3" key="4">
    <citation type="submission" date="2025-05" db="UniProtKB">
        <authorList>
            <consortium name="EnsemblFungi"/>
        </authorList>
    </citation>
    <scope>IDENTIFICATION</scope>
    <source>
        <strain evidence="3">isolate 1-1 / race 1 (BBBD)</strain>
    </source>
</reference>
<keyword evidence="4" id="KW-1185">Reference proteome</keyword>
<feature type="region of interest" description="Disordered" evidence="1">
    <location>
        <begin position="1021"/>
        <end position="1052"/>
    </location>
</feature>
<feature type="region of interest" description="Disordered" evidence="1">
    <location>
        <begin position="551"/>
        <end position="594"/>
    </location>
</feature>
<dbReference type="Proteomes" id="UP000005240">
    <property type="component" value="Unassembled WGS sequence"/>
</dbReference>
<feature type="region of interest" description="Disordered" evidence="1">
    <location>
        <begin position="1"/>
        <end position="26"/>
    </location>
</feature>
<name>A0A180GBG3_PUCT1</name>
<gene>
    <name evidence="2" type="ORF">PTTG_28754</name>
</gene>
<organism evidence="2">
    <name type="scientific">Puccinia triticina (isolate 1-1 / race 1 (BBBD))</name>
    <name type="common">Brown leaf rust fungus</name>
    <dbReference type="NCBI Taxonomy" id="630390"/>
    <lineage>
        <taxon>Eukaryota</taxon>
        <taxon>Fungi</taxon>
        <taxon>Dikarya</taxon>
        <taxon>Basidiomycota</taxon>
        <taxon>Pucciniomycotina</taxon>
        <taxon>Pucciniomycetes</taxon>
        <taxon>Pucciniales</taxon>
        <taxon>Pucciniaceae</taxon>
        <taxon>Puccinia</taxon>
    </lineage>
</organism>
<dbReference type="OrthoDB" id="3046222at2759"/>
<feature type="compositionally biased region" description="Polar residues" evidence="1">
    <location>
        <begin position="1040"/>
        <end position="1052"/>
    </location>
</feature>
<feature type="region of interest" description="Disordered" evidence="1">
    <location>
        <begin position="895"/>
        <end position="990"/>
    </location>
</feature>
<accession>A0A180GBG3</accession>
<proteinExistence type="predicted"/>
<dbReference type="EnsemblFungi" id="PTTG_28754-t43_1">
    <property type="protein sequence ID" value="PTTG_28754-t43_1-p1"/>
    <property type="gene ID" value="PTTG_28754"/>
</dbReference>
<evidence type="ECO:0000256" key="1">
    <source>
        <dbReference type="SAM" id="MobiDB-lite"/>
    </source>
</evidence>
<feature type="compositionally biased region" description="Low complexity" evidence="1">
    <location>
        <begin position="1"/>
        <end position="10"/>
    </location>
</feature>
<dbReference type="AlphaFoldDB" id="A0A180GBG3"/>
<reference evidence="2" key="2">
    <citation type="submission" date="2016-05" db="EMBL/GenBank/DDBJ databases">
        <title>Comparative analysis highlights variable genome content of wheat rusts and divergence of the mating loci.</title>
        <authorList>
            <person name="Cuomo C.A."/>
            <person name="Bakkeren G."/>
            <person name="Szabo L."/>
            <person name="Khalil H."/>
            <person name="Joly D."/>
            <person name="Goldberg J."/>
            <person name="Young S."/>
            <person name="Zeng Q."/>
            <person name="Fellers J."/>
        </authorList>
    </citation>
    <scope>NUCLEOTIDE SEQUENCE [LARGE SCALE GENOMIC DNA]</scope>
    <source>
        <strain evidence="2">1-1 BBBD Race 1</strain>
    </source>
</reference>
<reference evidence="2" key="1">
    <citation type="submission" date="2009-11" db="EMBL/GenBank/DDBJ databases">
        <authorList>
            <consortium name="The Broad Institute Genome Sequencing Platform"/>
            <person name="Ward D."/>
            <person name="Feldgarden M."/>
            <person name="Earl A."/>
            <person name="Young S.K."/>
            <person name="Zeng Q."/>
            <person name="Koehrsen M."/>
            <person name="Alvarado L."/>
            <person name="Berlin A."/>
            <person name="Bochicchio J."/>
            <person name="Borenstein D."/>
            <person name="Chapman S.B."/>
            <person name="Chen Z."/>
            <person name="Engels R."/>
            <person name="Freedman E."/>
            <person name="Gellesch M."/>
            <person name="Goldberg J."/>
            <person name="Griggs A."/>
            <person name="Gujja S."/>
            <person name="Heilman E."/>
            <person name="Heiman D."/>
            <person name="Hepburn T."/>
            <person name="Howarth C."/>
            <person name="Jen D."/>
            <person name="Larson L."/>
            <person name="Lewis B."/>
            <person name="Mehta T."/>
            <person name="Park D."/>
            <person name="Pearson M."/>
            <person name="Roberts A."/>
            <person name="Saif S."/>
            <person name="Shea T."/>
            <person name="Shenoy N."/>
            <person name="Sisk P."/>
            <person name="Stolte C."/>
            <person name="Sykes S."/>
            <person name="Thomson T."/>
            <person name="Walk T."/>
            <person name="White J."/>
            <person name="Yandava C."/>
            <person name="Izard J."/>
            <person name="Baranova O.V."/>
            <person name="Blanton J.M."/>
            <person name="Tanner A.C."/>
            <person name="Dewhirst F.E."/>
            <person name="Haas B."/>
            <person name="Nusbaum C."/>
            <person name="Birren B."/>
        </authorList>
    </citation>
    <scope>NUCLEOTIDE SEQUENCE [LARGE SCALE GENOMIC DNA]</scope>
    <source>
        <strain evidence="2">1-1 BBBD Race 1</strain>
    </source>
</reference>
<dbReference type="VEuPathDB" id="FungiDB:PTTG_28754"/>
<evidence type="ECO:0000313" key="2">
    <source>
        <dbReference type="EMBL" id="OAV89243.1"/>
    </source>
</evidence>
<feature type="compositionally biased region" description="Basic and acidic residues" evidence="1">
    <location>
        <begin position="563"/>
        <end position="572"/>
    </location>
</feature>
<feature type="compositionally biased region" description="Polar residues" evidence="1">
    <location>
        <begin position="921"/>
        <end position="933"/>
    </location>
</feature>
<evidence type="ECO:0000313" key="3">
    <source>
        <dbReference type="EnsemblFungi" id="PTTG_28754-t43_1-p1"/>
    </source>
</evidence>
<dbReference type="EMBL" id="ADAS02000135">
    <property type="protein sequence ID" value="OAV89243.1"/>
    <property type="molecule type" value="Genomic_DNA"/>
</dbReference>
<feature type="compositionally biased region" description="Polar residues" evidence="1">
    <location>
        <begin position="961"/>
        <end position="977"/>
    </location>
</feature>
<reference evidence="3 4" key="3">
    <citation type="journal article" date="2017" name="G3 (Bethesda)">
        <title>Comparative analysis highlights variable genome content of wheat rusts and divergence of the mating loci.</title>
        <authorList>
            <person name="Cuomo C.A."/>
            <person name="Bakkeren G."/>
            <person name="Khalil H.B."/>
            <person name="Panwar V."/>
            <person name="Joly D."/>
            <person name="Linning R."/>
            <person name="Sakthikumar S."/>
            <person name="Song X."/>
            <person name="Adiconis X."/>
            <person name="Fan L."/>
            <person name="Goldberg J.M."/>
            <person name="Levin J.Z."/>
            <person name="Young S."/>
            <person name="Zeng Q."/>
            <person name="Anikster Y."/>
            <person name="Bruce M."/>
            <person name="Wang M."/>
            <person name="Yin C."/>
            <person name="McCallum B."/>
            <person name="Szabo L.J."/>
            <person name="Hulbert S."/>
            <person name="Chen X."/>
            <person name="Fellers J.P."/>
        </authorList>
    </citation>
    <scope>NUCLEOTIDE SEQUENCE</scope>
    <source>
        <strain evidence="3">isolate 1-1 / race 1 (BBBD)</strain>
        <strain evidence="4">Isolate 1-1 / race 1 (BBBD)</strain>
    </source>
</reference>
<evidence type="ECO:0000313" key="4">
    <source>
        <dbReference type="Proteomes" id="UP000005240"/>
    </source>
</evidence>
<protein>
    <recommendedName>
        <fullName evidence="5">GCM domain-containing protein</fullName>
    </recommendedName>
</protein>